<dbReference type="GO" id="GO:0009055">
    <property type="term" value="F:electron transfer activity"/>
    <property type="evidence" value="ECO:0007669"/>
    <property type="project" value="InterPro"/>
</dbReference>
<gene>
    <name evidence="7" type="ORF">THS5294_03458</name>
</gene>
<dbReference type="EMBL" id="CYRX01000033">
    <property type="protein sequence ID" value="CUH62144.1"/>
    <property type="molecule type" value="Genomic_DNA"/>
</dbReference>
<dbReference type="eggNOG" id="COG2863">
    <property type="taxonomic scope" value="Bacteria"/>
</dbReference>
<evidence type="ECO:0000256" key="5">
    <source>
        <dbReference type="SAM" id="SignalP"/>
    </source>
</evidence>
<dbReference type="PROSITE" id="PS51007">
    <property type="entry name" value="CYTC"/>
    <property type="match status" value="1"/>
</dbReference>
<evidence type="ECO:0000256" key="3">
    <source>
        <dbReference type="ARBA" id="ARBA00023004"/>
    </source>
</evidence>
<feature type="signal peptide" evidence="5">
    <location>
        <begin position="1"/>
        <end position="20"/>
    </location>
</feature>
<keyword evidence="5" id="KW-0732">Signal</keyword>
<proteinExistence type="predicted"/>
<evidence type="ECO:0000313" key="7">
    <source>
        <dbReference type="EMBL" id="CUH62144.1"/>
    </source>
</evidence>
<evidence type="ECO:0000313" key="8">
    <source>
        <dbReference type="Proteomes" id="UP000051298"/>
    </source>
</evidence>
<feature type="chain" id="PRO_5006062230" evidence="5">
    <location>
        <begin position="21"/>
        <end position="136"/>
    </location>
</feature>
<keyword evidence="2 4" id="KW-0479">Metal-binding</keyword>
<evidence type="ECO:0000256" key="2">
    <source>
        <dbReference type="ARBA" id="ARBA00022723"/>
    </source>
</evidence>
<evidence type="ECO:0000256" key="4">
    <source>
        <dbReference type="PROSITE-ProRule" id="PRU00433"/>
    </source>
</evidence>
<dbReference type="Pfam" id="PF00034">
    <property type="entry name" value="Cytochrom_C"/>
    <property type="match status" value="1"/>
</dbReference>
<evidence type="ECO:0000259" key="6">
    <source>
        <dbReference type="PROSITE" id="PS51007"/>
    </source>
</evidence>
<evidence type="ECO:0000256" key="1">
    <source>
        <dbReference type="ARBA" id="ARBA00022617"/>
    </source>
</evidence>
<protein>
    <submittedName>
        <fullName evidence="7">Cytochrome c, mono-and diheme variants</fullName>
    </submittedName>
</protein>
<sequence length="136" mass="14415">MSMGLRVLTVALAATLPAQAQEADPRAGRDFFQTYCWQCHGKSGAGTGPMAEMLAIAPPDLTTLSDRNGGTFPTEQTLMQIDGRSPLLAHGGDMPIFGAFLEADQNVPLKVESGQPVLVSPELANLISYLQSLQGE</sequence>
<accession>A0A0P1F385</accession>
<name>A0A0P1F385_9RHOB</name>
<dbReference type="GO" id="GO:0020037">
    <property type="term" value="F:heme binding"/>
    <property type="evidence" value="ECO:0007669"/>
    <property type="project" value="InterPro"/>
</dbReference>
<dbReference type="AlphaFoldDB" id="A0A0P1F385"/>
<dbReference type="GO" id="GO:0046872">
    <property type="term" value="F:metal ion binding"/>
    <property type="evidence" value="ECO:0007669"/>
    <property type="project" value="UniProtKB-KW"/>
</dbReference>
<dbReference type="Gene3D" id="1.10.760.10">
    <property type="entry name" value="Cytochrome c-like domain"/>
    <property type="match status" value="1"/>
</dbReference>
<dbReference type="InterPro" id="IPR036909">
    <property type="entry name" value="Cyt_c-like_dom_sf"/>
</dbReference>
<keyword evidence="3 4" id="KW-0408">Iron</keyword>
<dbReference type="InterPro" id="IPR009056">
    <property type="entry name" value="Cyt_c-like_dom"/>
</dbReference>
<dbReference type="Proteomes" id="UP000051298">
    <property type="component" value="Unassembled WGS sequence"/>
</dbReference>
<organism evidence="7 8">
    <name type="scientific">Thalassobacter stenotrophicus</name>
    <dbReference type="NCBI Taxonomy" id="266809"/>
    <lineage>
        <taxon>Bacteria</taxon>
        <taxon>Pseudomonadati</taxon>
        <taxon>Pseudomonadota</taxon>
        <taxon>Alphaproteobacteria</taxon>
        <taxon>Rhodobacterales</taxon>
        <taxon>Roseobacteraceae</taxon>
        <taxon>Thalassobacter</taxon>
    </lineage>
</organism>
<keyword evidence="1 4" id="KW-0349">Heme</keyword>
<feature type="domain" description="Cytochrome c" evidence="6">
    <location>
        <begin position="23"/>
        <end position="134"/>
    </location>
</feature>
<dbReference type="SUPFAM" id="SSF46626">
    <property type="entry name" value="Cytochrome c"/>
    <property type="match status" value="1"/>
</dbReference>
<reference evidence="7 8" key="1">
    <citation type="submission" date="2015-09" db="EMBL/GenBank/DDBJ databases">
        <authorList>
            <consortium name="Swine Surveillance"/>
        </authorList>
    </citation>
    <scope>NUCLEOTIDE SEQUENCE [LARGE SCALE GENOMIC DNA]</scope>
    <source>
        <strain evidence="7 8">CECT 5294</strain>
    </source>
</reference>
<dbReference type="RefSeq" id="WP_233486505.1">
    <property type="nucleotide sequence ID" value="NZ_CYRX01000033.1"/>
</dbReference>
<dbReference type="STRING" id="266809.PM03_02655"/>